<feature type="domain" description="Adenosine deaminase" evidence="7">
    <location>
        <begin position="11"/>
        <end position="343"/>
    </location>
</feature>
<comment type="caution">
    <text evidence="8">The sequence shown here is derived from an EMBL/GenBank/DDBJ whole genome shotgun (WGS) entry which is preliminary data.</text>
</comment>
<evidence type="ECO:0000256" key="3">
    <source>
        <dbReference type="ARBA" id="ARBA00022723"/>
    </source>
</evidence>
<evidence type="ECO:0000256" key="6">
    <source>
        <dbReference type="ARBA" id="ARBA00022833"/>
    </source>
</evidence>
<dbReference type="Proteomes" id="UP001162131">
    <property type="component" value="Unassembled WGS sequence"/>
</dbReference>
<keyword evidence="5" id="KW-0378">Hydrolase</keyword>
<evidence type="ECO:0000313" key="9">
    <source>
        <dbReference type="Proteomes" id="UP001162131"/>
    </source>
</evidence>
<reference evidence="8" key="1">
    <citation type="submission" date="2021-09" db="EMBL/GenBank/DDBJ databases">
        <authorList>
            <consortium name="AG Swart"/>
            <person name="Singh M."/>
            <person name="Singh A."/>
            <person name="Seah K."/>
            <person name="Emmerich C."/>
        </authorList>
    </citation>
    <scope>NUCLEOTIDE SEQUENCE</scope>
    <source>
        <strain evidence="8">ATCC30299</strain>
    </source>
</reference>
<dbReference type="GO" id="GO:0043103">
    <property type="term" value="P:hypoxanthine salvage"/>
    <property type="evidence" value="ECO:0007669"/>
    <property type="project" value="TreeGrafter"/>
</dbReference>
<dbReference type="GO" id="GO:0005829">
    <property type="term" value="C:cytosol"/>
    <property type="evidence" value="ECO:0007669"/>
    <property type="project" value="TreeGrafter"/>
</dbReference>
<keyword evidence="4" id="KW-0660">Purine salvage</keyword>
<dbReference type="InterPro" id="IPR006330">
    <property type="entry name" value="Ado/ade_deaminase"/>
</dbReference>
<dbReference type="GO" id="GO:0000034">
    <property type="term" value="F:adenine deaminase activity"/>
    <property type="evidence" value="ECO:0007669"/>
    <property type="project" value="TreeGrafter"/>
</dbReference>
<dbReference type="PANTHER" id="PTHR43114">
    <property type="entry name" value="ADENINE DEAMINASE"/>
    <property type="match status" value="1"/>
</dbReference>
<keyword evidence="3" id="KW-0479">Metal-binding</keyword>
<comment type="cofactor">
    <cofactor evidence="1">
        <name>Zn(2+)</name>
        <dbReference type="ChEBI" id="CHEBI:29105"/>
    </cofactor>
</comment>
<evidence type="ECO:0000256" key="4">
    <source>
        <dbReference type="ARBA" id="ARBA00022726"/>
    </source>
</evidence>
<dbReference type="InterPro" id="IPR032466">
    <property type="entry name" value="Metal_Hydrolase"/>
</dbReference>
<dbReference type="EMBL" id="CAJZBQ010000062">
    <property type="protein sequence ID" value="CAG9335434.1"/>
    <property type="molecule type" value="Genomic_DNA"/>
</dbReference>
<dbReference type="GO" id="GO:0006166">
    <property type="term" value="P:purine ribonucleoside salvage"/>
    <property type="evidence" value="ECO:0007669"/>
    <property type="project" value="UniProtKB-KW"/>
</dbReference>
<name>A0AAU9KEY5_9CILI</name>
<organism evidence="8 9">
    <name type="scientific">Blepharisma stoltei</name>
    <dbReference type="NCBI Taxonomy" id="1481888"/>
    <lineage>
        <taxon>Eukaryota</taxon>
        <taxon>Sar</taxon>
        <taxon>Alveolata</taxon>
        <taxon>Ciliophora</taxon>
        <taxon>Postciliodesmatophora</taxon>
        <taxon>Heterotrichea</taxon>
        <taxon>Heterotrichida</taxon>
        <taxon>Blepharismidae</taxon>
        <taxon>Blepharisma</taxon>
    </lineage>
</organism>
<evidence type="ECO:0000256" key="2">
    <source>
        <dbReference type="ARBA" id="ARBA00005058"/>
    </source>
</evidence>
<dbReference type="AlphaFoldDB" id="A0AAU9KEY5"/>
<sequence length="353" mass="40041">MEISSLINLLPKAEVHTHLEVSLPISRVYEIAKRNDVTLPLSYEDCIYKSTHYEGLCDFLSILRVACSALKFEQDFYELALSYFKISYENNIVYTEPQYQSCNFTKYGVSEETILNGLWRAIQEAETNYGMQINLLYGIGRGASVESSINSLYFAKQHSEKFKGIAFAGNEFLHPAKYYKEIFDLSSNLGLAGPNDEFLAVHTGEEAPPEIMIETLHNFKIGRIDHGIRALEDPFLVKMLSTHQIPMGMCPISNKALKALDQFPERNYIYNDFLDHGCLISINTDGPAWCGGELSDNYLDFANHNMHLNAAELSQKVVKISENSFKCSFLSESDKTRYINSVRRIADNLTTLD</sequence>
<dbReference type="InterPro" id="IPR001365">
    <property type="entry name" value="A_deaminase_dom"/>
</dbReference>
<dbReference type="SUPFAM" id="SSF51556">
    <property type="entry name" value="Metallo-dependent hydrolases"/>
    <property type="match status" value="1"/>
</dbReference>
<evidence type="ECO:0000313" key="8">
    <source>
        <dbReference type="EMBL" id="CAG9335434.1"/>
    </source>
</evidence>
<dbReference type="Pfam" id="PF00962">
    <property type="entry name" value="A_deaminase"/>
    <property type="match status" value="1"/>
</dbReference>
<gene>
    <name evidence="8" type="ORF">BSTOLATCC_MIC63907</name>
</gene>
<dbReference type="Gene3D" id="3.20.20.140">
    <property type="entry name" value="Metal-dependent hydrolases"/>
    <property type="match status" value="1"/>
</dbReference>
<keyword evidence="9" id="KW-1185">Reference proteome</keyword>
<dbReference type="GO" id="GO:0006146">
    <property type="term" value="P:adenine catabolic process"/>
    <property type="evidence" value="ECO:0007669"/>
    <property type="project" value="TreeGrafter"/>
</dbReference>
<dbReference type="GO" id="GO:0046872">
    <property type="term" value="F:metal ion binding"/>
    <property type="evidence" value="ECO:0007669"/>
    <property type="project" value="UniProtKB-KW"/>
</dbReference>
<evidence type="ECO:0000256" key="5">
    <source>
        <dbReference type="ARBA" id="ARBA00022801"/>
    </source>
</evidence>
<proteinExistence type="predicted"/>
<evidence type="ECO:0000259" key="7">
    <source>
        <dbReference type="Pfam" id="PF00962"/>
    </source>
</evidence>
<protein>
    <recommendedName>
        <fullName evidence="7">Adenosine deaminase domain-containing protein</fullName>
    </recommendedName>
</protein>
<keyword evidence="6" id="KW-0862">Zinc</keyword>
<evidence type="ECO:0000256" key="1">
    <source>
        <dbReference type="ARBA" id="ARBA00001947"/>
    </source>
</evidence>
<dbReference type="PANTHER" id="PTHR43114:SF6">
    <property type="entry name" value="ADENINE DEAMINASE"/>
    <property type="match status" value="1"/>
</dbReference>
<accession>A0AAU9KEY5</accession>
<comment type="pathway">
    <text evidence="2">Purine metabolism; purine nucleoside salvage.</text>
</comment>